<dbReference type="Pfam" id="PF00169">
    <property type="entry name" value="PH"/>
    <property type="match status" value="1"/>
</dbReference>
<comment type="catalytic activity">
    <reaction evidence="9">
        <text>a 5'-end NAD(+)-phospho-ribonucleoside in mRNA + H2O = a 5'-end phospho-adenosine-phospho-ribonucleoside in mRNA + beta-nicotinamide D-ribonucleotide + 2 H(+)</text>
        <dbReference type="Rhea" id="RHEA:60876"/>
        <dbReference type="Rhea" id="RHEA-COMP:15698"/>
        <dbReference type="Rhea" id="RHEA-COMP:15719"/>
        <dbReference type="ChEBI" id="CHEBI:14649"/>
        <dbReference type="ChEBI" id="CHEBI:15377"/>
        <dbReference type="ChEBI" id="CHEBI:15378"/>
        <dbReference type="ChEBI" id="CHEBI:144029"/>
        <dbReference type="ChEBI" id="CHEBI:144051"/>
    </reaction>
    <physiologicalReaction direction="left-to-right" evidence="9">
        <dbReference type="Rhea" id="RHEA:60877"/>
    </physiologicalReaction>
</comment>
<protein>
    <recommendedName>
        <fullName evidence="4">NAD(+) diphosphatase</fullName>
        <ecNumber evidence="4">3.6.1.22</ecNumber>
    </recommendedName>
</protein>
<gene>
    <name evidence="15" type="primary">Nudt12</name>
    <name evidence="15" type="ORF">GTO96_0020575</name>
</gene>
<keyword evidence="10" id="KW-0040">ANK repeat</keyword>
<dbReference type="Pfam" id="PF00293">
    <property type="entry name" value="NUDIX"/>
    <property type="match status" value="1"/>
</dbReference>
<dbReference type="Pfam" id="PF00595">
    <property type="entry name" value="PDZ"/>
    <property type="match status" value="1"/>
</dbReference>
<feature type="compositionally biased region" description="Polar residues" evidence="11">
    <location>
        <begin position="696"/>
        <end position="706"/>
    </location>
</feature>
<evidence type="ECO:0000256" key="5">
    <source>
        <dbReference type="ARBA" id="ARBA00022723"/>
    </source>
</evidence>
<evidence type="ECO:0000259" key="14">
    <source>
        <dbReference type="PROSITE" id="PS51462"/>
    </source>
</evidence>
<feature type="compositionally biased region" description="Polar residues" evidence="11">
    <location>
        <begin position="641"/>
        <end position="654"/>
    </location>
</feature>
<dbReference type="InterPro" id="IPR049734">
    <property type="entry name" value="NudC-like_C"/>
</dbReference>
<dbReference type="Gene3D" id="2.30.29.30">
    <property type="entry name" value="Pleckstrin-homology domain (PH domain)/Phosphotyrosine-binding domain (PTB)"/>
    <property type="match status" value="1"/>
</dbReference>
<evidence type="ECO:0000256" key="6">
    <source>
        <dbReference type="ARBA" id="ARBA00022801"/>
    </source>
</evidence>
<feature type="region of interest" description="Disordered" evidence="11">
    <location>
        <begin position="486"/>
        <end position="507"/>
    </location>
</feature>
<organism evidence="15 16">
    <name type="scientific">Polypterus senegalus</name>
    <name type="common">Senegal bichir</name>
    <dbReference type="NCBI Taxonomy" id="55291"/>
    <lineage>
        <taxon>Eukaryota</taxon>
        <taxon>Metazoa</taxon>
        <taxon>Chordata</taxon>
        <taxon>Craniata</taxon>
        <taxon>Vertebrata</taxon>
        <taxon>Euteleostomi</taxon>
        <taxon>Actinopterygii</taxon>
        <taxon>Polypteriformes</taxon>
        <taxon>Polypteridae</taxon>
        <taxon>Polypterus</taxon>
    </lineage>
</organism>
<feature type="compositionally biased region" description="Polar residues" evidence="11">
    <location>
        <begin position="490"/>
        <end position="507"/>
    </location>
</feature>
<evidence type="ECO:0000256" key="11">
    <source>
        <dbReference type="SAM" id="MobiDB-lite"/>
    </source>
</evidence>
<dbReference type="Gene3D" id="2.30.42.10">
    <property type="match status" value="1"/>
</dbReference>
<dbReference type="PROSITE" id="PS50088">
    <property type="entry name" value="ANK_REPEAT"/>
    <property type="match status" value="1"/>
</dbReference>
<dbReference type="PROSITE" id="PS50297">
    <property type="entry name" value="ANK_REP_REGION"/>
    <property type="match status" value="1"/>
</dbReference>
<dbReference type="GO" id="GO:0005777">
    <property type="term" value="C:peroxisome"/>
    <property type="evidence" value="ECO:0007669"/>
    <property type="project" value="TreeGrafter"/>
</dbReference>
<comment type="cofactor">
    <cofactor evidence="2">
        <name>Zn(2+)</name>
        <dbReference type="ChEBI" id="CHEBI:29105"/>
    </cofactor>
</comment>
<dbReference type="PANTHER" id="PTHR42904">
    <property type="entry name" value="NUDIX HYDROLASE, NUDC SUBFAMILY"/>
    <property type="match status" value="1"/>
</dbReference>
<feature type="domain" description="PH" evidence="12">
    <location>
        <begin position="845"/>
        <end position="969"/>
    </location>
</feature>
<dbReference type="GO" id="GO:0019677">
    <property type="term" value="P:NAD+ catabolic process"/>
    <property type="evidence" value="ECO:0007669"/>
    <property type="project" value="TreeGrafter"/>
</dbReference>
<dbReference type="InterPro" id="IPR036034">
    <property type="entry name" value="PDZ_sf"/>
</dbReference>
<dbReference type="CDD" id="cd03429">
    <property type="entry name" value="NUDIX_NADH_pyrophosphatase_Nudt13"/>
    <property type="match status" value="1"/>
</dbReference>
<dbReference type="PANTHER" id="PTHR42904:SF6">
    <property type="entry name" value="NAD-CAPPED RNA HYDROLASE NUDT12"/>
    <property type="match status" value="1"/>
</dbReference>
<dbReference type="PROSITE" id="PS51462">
    <property type="entry name" value="NUDIX"/>
    <property type="match status" value="1"/>
</dbReference>
<keyword evidence="7" id="KW-0460">Magnesium</keyword>
<dbReference type="InterPro" id="IPR050241">
    <property type="entry name" value="NAD-cap_RNA_hydrolase_NudC"/>
</dbReference>
<dbReference type="SUPFAM" id="SSF48403">
    <property type="entry name" value="Ankyrin repeat"/>
    <property type="match status" value="1"/>
</dbReference>
<evidence type="ECO:0000313" key="15">
    <source>
        <dbReference type="EMBL" id="KAG2466449.1"/>
    </source>
</evidence>
<evidence type="ECO:0000259" key="13">
    <source>
        <dbReference type="PROSITE" id="PS50106"/>
    </source>
</evidence>
<accession>A0A8X7XFL9</accession>
<dbReference type="AlphaFoldDB" id="A0A8X7XFL9"/>
<comment type="caution">
    <text evidence="15">The sequence shown here is derived from an EMBL/GenBank/DDBJ whole genome shotgun (WGS) entry which is preliminary data.</text>
</comment>
<dbReference type="InterPro" id="IPR000086">
    <property type="entry name" value="NUDIX_hydrolase_dom"/>
</dbReference>
<dbReference type="InterPro" id="IPR002110">
    <property type="entry name" value="Ankyrin_rpt"/>
</dbReference>
<feature type="domain" description="Nudix hydrolase" evidence="14">
    <location>
        <begin position="205"/>
        <end position="364"/>
    </location>
</feature>
<name>A0A8X7XFL9_POLSE</name>
<comment type="cofactor">
    <cofactor evidence="1">
        <name>Mg(2+)</name>
        <dbReference type="ChEBI" id="CHEBI:18420"/>
    </cofactor>
</comment>
<dbReference type="EC" id="3.6.1.22" evidence="4"/>
<evidence type="ECO:0000256" key="9">
    <source>
        <dbReference type="ARBA" id="ARBA00023679"/>
    </source>
</evidence>
<dbReference type="SUPFAM" id="SSF50729">
    <property type="entry name" value="PH domain-like"/>
    <property type="match status" value="1"/>
</dbReference>
<dbReference type="Gene3D" id="3.90.79.10">
    <property type="entry name" value="Nucleoside Triphosphate Pyrophosphohydrolase"/>
    <property type="match status" value="1"/>
</dbReference>
<evidence type="ECO:0000256" key="8">
    <source>
        <dbReference type="ARBA" id="ARBA00023027"/>
    </source>
</evidence>
<sequence>MFVIVYVLLFYVAVFQFYSWKKAMATDIQIAQFLDAAARGDLNKLAALVYQHDFLINEHRENGWTALMHGARNGHCNIVEYLLEKGCNKSLANEAGQTALDIAKFWGHTHIENLLANSKMHSSSSPSSTSEDLVCYFSRTFLDKMSQKRTDSEWLKSKQFHSSTVYIVFSDLSPLVTPVADEHDPEKHLIKLCRFGIEDVKELLANPEAVLIFLGAEKPPQEYLKGNNIFDEQIVWFALNSSDVSIEKFRSKFGECYFVVSAMPGLLQLAEEEAGETIEDAVRREVEEESGIKVGHVQYIACQPWPMPSSLMIGCLAIAVSTEIKVDKTEIEEAHWFSRQQIPSSDPKEDYNEEQCECMCNALENCTEHDPFANTLVESNHAFCTSQSVDNTNNAQCDEACKANESFNITLSSQNDGDVTVVNESSCPESHQLECLQHLEFMESGFDEHILNDEDANEISLERSITNTDWHGQISPSSAFHNHFDEKVHSSSSLSEQLNGHEQSEQNAHIHVHETTTPDPCIPNRRSSVVTVIVGDLEQRILFQNDSFTRIYDAHPLSSILNVVETEEPSQEEESFNAAPPSHDTCTFTGKKNENHDLQEIQQKIVVSACNKNNEEEQISENTEELEKIILESDRKENDDTPSVENSASNQVTKTECADNETYCPISDPLFQGKDEVDFLLQNVVGQEYDTRSLQDSKLMTDTAQTDGLPKDSAKKEDSDRWAKRRRLFKESKHWSSTGESSITSTITEERESVRERTVRITKGTGDYPWGFRIQFSKPILVTEVDTNGAADEAGLQVGDTVFAVNGTDVTSVPHSEAAALARQGPETLTLVIGSDISRCPNTPRPACRGYLHKRTQSGLLKGWRKRWFVLKHDGYLYYYKNKKSRIVWGRNNHLSLSVEQDSDSSLSLKLLLCLEMILFSGCSGFSMIDRSLLSAHRSVTNVKPSSSVPTIEPAFLTCLSRRETSFFL</sequence>
<evidence type="ECO:0000256" key="3">
    <source>
        <dbReference type="ARBA" id="ARBA00009595"/>
    </source>
</evidence>
<evidence type="ECO:0000256" key="1">
    <source>
        <dbReference type="ARBA" id="ARBA00001946"/>
    </source>
</evidence>
<feature type="region of interest" description="Disordered" evidence="11">
    <location>
        <begin position="633"/>
        <end position="655"/>
    </location>
</feature>
<evidence type="ECO:0000256" key="4">
    <source>
        <dbReference type="ARBA" id="ARBA00012381"/>
    </source>
</evidence>
<dbReference type="CDD" id="cd00136">
    <property type="entry name" value="PDZ_canonical"/>
    <property type="match status" value="1"/>
</dbReference>
<keyword evidence="6" id="KW-0378">Hydrolase</keyword>
<dbReference type="GO" id="GO:0035529">
    <property type="term" value="F:NADH pyrophosphatase activity"/>
    <property type="evidence" value="ECO:0007669"/>
    <property type="project" value="TreeGrafter"/>
</dbReference>
<keyword evidence="5" id="KW-0479">Metal-binding</keyword>
<dbReference type="InterPro" id="IPR001478">
    <property type="entry name" value="PDZ"/>
</dbReference>
<keyword evidence="16" id="KW-1185">Reference proteome</keyword>
<dbReference type="Pfam" id="PF12796">
    <property type="entry name" value="Ank_2"/>
    <property type="match status" value="1"/>
</dbReference>
<evidence type="ECO:0000256" key="7">
    <source>
        <dbReference type="ARBA" id="ARBA00022842"/>
    </source>
</evidence>
<dbReference type="SUPFAM" id="SSF50156">
    <property type="entry name" value="PDZ domain-like"/>
    <property type="match status" value="1"/>
</dbReference>
<evidence type="ECO:0000313" key="16">
    <source>
        <dbReference type="Proteomes" id="UP000886611"/>
    </source>
</evidence>
<evidence type="ECO:0000259" key="12">
    <source>
        <dbReference type="PROSITE" id="PS50003"/>
    </source>
</evidence>
<feature type="repeat" description="ANK" evidence="10">
    <location>
        <begin position="62"/>
        <end position="94"/>
    </location>
</feature>
<dbReference type="InterPro" id="IPR015797">
    <property type="entry name" value="NUDIX_hydrolase-like_dom_sf"/>
</dbReference>
<dbReference type="GO" id="GO:0046872">
    <property type="term" value="F:metal ion binding"/>
    <property type="evidence" value="ECO:0007669"/>
    <property type="project" value="UniProtKB-KW"/>
</dbReference>
<feature type="compositionally biased region" description="Basic and acidic residues" evidence="11">
    <location>
        <begin position="709"/>
        <end position="721"/>
    </location>
</feature>
<keyword evidence="8" id="KW-0520">NAD</keyword>
<feature type="non-terminal residue" evidence="15">
    <location>
        <position position="969"/>
    </location>
</feature>
<dbReference type="PROSITE" id="PS50003">
    <property type="entry name" value="PH_DOMAIN"/>
    <property type="match status" value="1"/>
</dbReference>
<dbReference type="SMART" id="SM00248">
    <property type="entry name" value="ANK"/>
    <property type="match status" value="1"/>
</dbReference>
<dbReference type="InterPro" id="IPR036770">
    <property type="entry name" value="Ankyrin_rpt-contain_sf"/>
</dbReference>
<dbReference type="SUPFAM" id="SSF55811">
    <property type="entry name" value="Nudix"/>
    <property type="match status" value="1"/>
</dbReference>
<dbReference type="SMART" id="SM00228">
    <property type="entry name" value="PDZ"/>
    <property type="match status" value="1"/>
</dbReference>
<dbReference type="Proteomes" id="UP000886611">
    <property type="component" value="Unassembled WGS sequence"/>
</dbReference>
<reference evidence="15 16" key="1">
    <citation type="journal article" date="2021" name="Cell">
        <title>Tracing the genetic footprints of vertebrate landing in non-teleost ray-finned fishes.</title>
        <authorList>
            <person name="Bi X."/>
            <person name="Wang K."/>
            <person name="Yang L."/>
            <person name="Pan H."/>
            <person name="Jiang H."/>
            <person name="Wei Q."/>
            <person name="Fang M."/>
            <person name="Yu H."/>
            <person name="Zhu C."/>
            <person name="Cai Y."/>
            <person name="He Y."/>
            <person name="Gan X."/>
            <person name="Zeng H."/>
            <person name="Yu D."/>
            <person name="Zhu Y."/>
            <person name="Jiang H."/>
            <person name="Qiu Q."/>
            <person name="Yang H."/>
            <person name="Zhang Y.E."/>
            <person name="Wang W."/>
            <person name="Zhu M."/>
            <person name="He S."/>
            <person name="Zhang G."/>
        </authorList>
    </citation>
    <scope>NUCLEOTIDE SEQUENCE [LARGE SCALE GENOMIC DNA]</scope>
    <source>
        <strain evidence="15">Bchr_013</strain>
    </source>
</reference>
<dbReference type="EMBL" id="JAATIS010001241">
    <property type="protein sequence ID" value="KAG2466449.1"/>
    <property type="molecule type" value="Genomic_DNA"/>
</dbReference>
<dbReference type="InterPro" id="IPR011993">
    <property type="entry name" value="PH-like_dom_sf"/>
</dbReference>
<comment type="similarity">
    <text evidence="3">Belongs to the Nudix hydrolase family. NudC subfamily.</text>
</comment>
<feature type="region of interest" description="Disordered" evidence="11">
    <location>
        <begin position="568"/>
        <end position="591"/>
    </location>
</feature>
<proteinExistence type="inferred from homology"/>
<dbReference type="GO" id="GO:0005829">
    <property type="term" value="C:cytosol"/>
    <property type="evidence" value="ECO:0007669"/>
    <property type="project" value="TreeGrafter"/>
</dbReference>
<feature type="non-terminal residue" evidence="15">
    <location>
        <position position="1"/>
    </location>
</feature>
<dbReference type="GO" id="GO:0006742">
    <property type="term" value="P:NADP+ catabolic process"/>
    <property type="evidence" value="ECO:0007669"/>
    <property type="project" value="TreeGrafter"/>
</dbReference>
<evidence type="ECO:0000256" key="10">
    <source>
        <dbReference type="PROSITE-ProRule" id="PRU00023"/>
    </source>
</evidence>
<dbReference type="PROSITE" id="PS50106">
    <property type="entry name" value="PDZ"/>
    <property type="match status" value="1"/>
</dbReference>
<evidence type="ECO:0000256" key="2">
    <source>
        <dbReference type="ARBA" id="ARBA00001947"/>
    </source>
</evidence>
<feature type="region of interest" description="Disordered" evidence="11">
    <location>
        <begin position="696"/>
        <end position="721"/>
    </location>
</feature>
<dbReference type="FunFam" id="1.25.40.20:FF:000167">
    <property type="entry name" value="peroxisomal NADH pyrophosphatase NUDT12"/>
    <property type="match status" value="1"/>
</dbReference>
<dbReference type="InterPro" id="IPR001849">
    <property type="entry name" value="PH_domain"/>
</dbReference>
<feature type="domain" description="PDZ" evidence="13">
    <location>
        <begin position="758"/>
        <end position="833"/>
    </location>
</feature>
<dbReference type="Gene3D" id="1.25.40.20">
    <property type="entry name" value="Ankyrin repeat-containing domain"/>
    <property type="match status" value="1"/>
</dbReference>